<dbReference type="InterPro" id="IPR023214">
    <property type="entry name" value="HAD_sf"/>
</dbReference>
<evidence type="ECO:0000313" key="3">
    <source>
        <dbReference type="Proteomes" id="UP000659904"/>
    </source>
</evidence>
<dbReference type="InterPro" id="IPR041492">
    <property type="entry name" value="HAD_2"/>
</dbReference>
<keyword evidence="1" id="KW-0472">Membrane</keyword>
<feature type="transmembrane region" description="Helical" evidence="1">
    <location>
        <begin position="6"/>
        <end position="25"/>
    </location>
</feature>
<keyword evidence="1" id="KW-1133">Transmembrane helix</keyword>
<dbReference type="SFLD" id="SFLDS00003">
    <property type="entry name" value="Haloacid_Dehalogenase"/>
    <property type="match status" value="1"/>
</dbReference>
<gene>
    <name evidence="2" type="ORF">Cci01nite_11850</name>
</gene>
<protein>
    <recommendedName>
        <fullName evidence="4">HAD superfamily hydrolase (TIGR01509 family)</fullName>
    </recommendedName>
</protein>
<keyword evidence="1" id="KW-0812">Transmembrane</keyword>
<sequence length="419" mass="45859">MSLQAVISLVVSTLVTIIASTLVYVRGRAELNAKVDSVHDELVRDRIPLRMKPYADFMRQLAPLSRQRLEAWRHQRHLAAEHVSIFNDAVYGEVGLLASSDTRELILAARAACIQFSEWKIPIGRLQNRVWAIHQALRSDLGIKQPNWPDEIERRRLQRQAGDDAAIDAIVDSAVHMTYGLYGPDTPRPCSLTPKVSFTALVLDMDGLMLDSELVEKKAWQKAATDFGCSISDAEFILLVGRTEADVREILTEIWSNRSQPTDSFPEILATKNGYAASMEVPAKEGLRELLTWASTEHLPVAVGSSSKRQKVFDRLGAVGVLNDVDVIVGGDEVSNGKPHPDIFALAARRLHVASSSCLVLEDSDSGIRAASAAGMASILVPDTSIPRIIPTDVTALASTQAASLLDVLKLFRIATSRP</sequence>
<keyword evidence="3" id="KW-1185">Reference proteome</keyword>
<evidence type="ECO:0000256" key="1">
    <source>
        <dbReference type="SAM" id="Phobius"/>
    </source>
</evidence>
<evidence type="ECO:0008006" key="4">
    <source>
        <dbReference type="Google" id="ProtNLM"/>
    </source>
</evidence>
<dbReference type="InterPro" id="IPR006439">
    <property type="entry name" value="HAD-SF_hydro_IA"/>
</dbReference>
<dbReference type="InterPro" id="IPR051806">
    <property type="entry name" value="HAD-like_SPP"/>
</dbReference>
<dbReference type="SUPFAM" id="SSF56784">
    <property type="entry name" value="HAD-like"/>
    <property type="match status" value="1"/>
</dbReference>
<dbReference type="Pfam" id="PF13419">
    <property type="entry name" value="HAD_2"/>
    <property type="match status" value="1"/>
</dbReference>
<reference evidence="2 3" key="1">
    <citation type="submission" date="2021-01" db="EMBL/GenBank/DDBJ databases">
        <title>Whole genome shotgun sequence of Catellatospora citrea NBRC 14495.</title>
        <authorList>
            <person name="Komaki H."/>
            <person name="Tamura T."/>
        </authorList>
    </citation>
    <scope>NUCLEOTIDE SEQUENCE [LARGE SCALE GENOMIC DNA]</scope>
    <source>
        <strain evidence="2 3">NBRC 14495</strain>
    </source>
</reference>
<dbReference type="GO" id="GO:0050308">
    <property type="term" value="F:sugar-phosphatase activity"/>
    <property type="evidence" value="ECO:0007669"/>
    <property type="project" value="TreeGrafter"/>
</dbReference>
<evidence type="ECO:0000313" key="2">
    <source>
        <dbReference type="EMBL" id="GIF96091.1"/>
    </source>
</evidence>
<name>A0A8J3KA47_9ACTN</name>
<accession>A0A8J3KA47</accession>
<dbReference type="PANTHER" id="PTHR43481">
    <property type="entry name" value="FRUCTOSE-1-PHOSPHATE PHOSPHATASE"/>
    <property type="match status" value="1"/>
</dbReference>
<dbReference type="NCBIfam" id="TIGR01509">
    <property type="entry name" value="HAD-SF-IA-v3"/>
    <property type="match status" value="1"/>
</dbReference>
<dbReference type="EMBL" id="BONH01000002">
    <property type="protein sequence ID" value="GIF96091.1"/>
    <property type="molecule type" value="Genomic_DNA"/>
</dbReference>
<dbReference type="AlphaFoldDB" id="A0A8J3KA47"/>
<organism evidence="2 3">
    <name type="scientific">Catellatospora citrea</name>
    <dbReference type="NCBI Taxonomy" id="53366"/>
    <lineage>
        <taxon>Bacteria</taxon>
        <taxon>Bacillati</taxon>
        <taxon>Actinomycetota</taxon>
        <taxon>Actinomycetes</taxon>
        <taxon>Micromonosporales</taxon>
        <taxon>Micromonosporaceae</taxon>
        <taxon>Catellatospora</taxon>
    </lineage>
</organism>
<dbReference type="SFLD" id="SFLDG01129">
    <property type="entry name" value="C1.5:_HAD__Beta-PGM__Phosphata"/>
    <property type="match status" value="1"/>
</dbReference>
<comment type="caution">
    <text evidence="2">The sequence shown here is derived from an EMBL/GenBank/DDBJ whole genome shotgun (WGS) entry which is preliminary data.</text>
</comment>
<dbReference type="PANTHER" id="PTHR43481:SF4">
    <property type="entry name" value="GLYCEROL-1-PHOSPHATE PHOSPHOHYDROLASE 1-RELATED"/>
    <property type="match status" value="1"/>
</dbReference>
<dbReference type="Gene3D" id="1.10.150.240">
    <property type="entry name" value="Putative phosphatase, domain 2"/>
    <property type="match status" value="1"/>
</dbReference>
<proteinExistence type="predicted"/>
<dbReference type="InterPro" id="IPR023198">
    <property type="entry name" value="PGP-like_dom2"/>
</dbReference>
<dbReference type="Gene3D" id="3.40.50.1000">
    <property type="entry name" value="HAD superfamily/HAD-like"/>
    <property type="match status" value="1"/>
</dbReference>
<dbReference type="InterPro" id="IPR036412">
    <property type="entry name" value="HAD-like_sf"/>
</dbReference>
<dbReference type="Proteomes" id="UP000659904">
    <property type="component" value="Unassembled WGS sequence"/>
</dbReference>